<gene>
    <name evidence="4" type="ORF">A2837_01315</name>
</gene>
<reference evidence="4 5" key="1">
    <citation type="journal article" date="2016" name="Nat. Commun.">
        <title>Thousands of microbial genomes shed light on interconnected biogeochemical processes in an aquifer system.</title>
        <authorList>
            <person name="Anantharaman K."/>
            <person name="Brown C.T."/>
            <person name="Hug L.A."/>
            <person name="Sharon I."/>
            <person name="Castelle C.J."/>
            <person name="Probst A.J."/>
            <person name="Thomas B.C."/>
            <person name="Singh A."/>
            <person name="Wilkins M.J."/>
            <person name="Karaoz U."/>
            <person name="Brodie E.L."/>
            <person name="Williams K.H."/>
            <person name="Hubbard S.S."/>
            <person name="Banfield J.F."/>
        </authorList>
    </citation>
    <scope>NUCLEOTIDE SEQUENCE [LARGE SCALE GENOMIC DNA]</scope>
</reference>
<organism evidence="4 5">
    <name type="scientific">Candidatus Kaiserbacteria bacterium RIFCSPHIGHO2_01_FULL_46_22</name>
    <dbReference type="NCBI Taxonomy" id="1798475"/>
    <lineage>
        <taxon>Bacteria</taxon>
        <taxon>Candidatus Kaiseribacteriota</taxon>
    </lineage>
</organism>
<dbReference type="InterPro" id="IPR058441">
    <property type="entry name" value="DUF8128"/>
</dbReference>
<dbReference type="STRING" id="1798475.A2837_01315"/>
<feature type="transmembrane region" description="Helical" evidence="2">
    <location>
        <begin position="28"/>
        <end position="49"/>
    </location>
</feature>
<name>A0A1F6BXZ6_9BACT</name>
<sequence>MFGKEFYEEHVPIAGATFKWLNDQDLDYGPVIAGIAFILIITGFVVFGVSAGNVFAVFIALIPVWLPIVLFLLFFKKWMDTVGPIFSLGQGRTTLRIRLPQEVMKSPEAMEFVIAQIHNTANPDNLMQTYLQGKRPVPFSFEIASIGGEVRFYVNVPTKKTKDAFEANMYAQYPNVEIVEEAVDYAAEIPLDYDKLGYELFAVHMGKKKDGHMPIKTYIDYGLDRMPKEEEKVDPMTPMLEVMGSIKPHERLFVQILAISFRRSSFQNGQLQIGEGPNWSDASKKAINDMMNRDAKTKTPLGFKGTDEGGQMAMLTTGERDAIATLERHSSKYAYNTAIRWIYVNQKGGFNGDLINPVIRMFSQFDGGMNGIGVRWRTDFDYKDFFPGKKKKQLIALKKQELKEYRRRVYFPKSGGDDYKIFTAEELATMFHLPGSVALTPTLDRVPSKRGEAPSNLPTGEFAQ</sequence>
<feature type="domain" description="DUF8128" evidence="3">
    <location>
        <begin position="92"/>
        <end position="442"/>
    </location>
</feature>
<protein>
    <recommendedName>
        <fullName evidence="3">DUF8128 domain-containing protein</fullName>
    </recommendedName>
</protein>
<dbReference type="Proteomes" id="UP000176322">
    <property type="component" value="Unassembled WGS sequence"/>
</dbReference>
<feature type="region of interest" description="Disordered" evidence="1">
    <location>
        <begin position="445"/>
        <end position="464"/>
    </location>
</feature>
<evidence type="ECO:0000256" key="1">
    <source>
        <dbReference type="SAM" id="MobiDB-lite"/>
    </source>
</evidence>
<evidence type="ECO:0000256" key="2">
    <source>
        <dbReference type="SAM" id="Phobius"/>
    </source>
</evidence>
<evidence type="ECO:0000313" key="4">
    <source>
        <dbReference type="EMBL" id="OGG41835.1"/>
    </source>
</evidence>
<evidence type="ECO:0000313" key="5">
    <source>
        <dbReference type="Proteomes" id="UP000176322"/>
    </source>
</evidence>
<evidence type="ECO:0000259" key="3">
    <source>
        <dbReference type="Pfam" id="PF26449"/>
    </source>
</evidence>
<dbReference type="EMBL" id="MFKO01000002">
    <property type="protein sequence ID" value="OGG41835.1"/>
    <property type="molecule type" value="Genomic_DNA"/>
</dbReference>
<accession>A0A1F6BXZ6</accession>
<feature type="transmembrane region" description="Helical" evidence="2">
    <location>
        <begin position="55"/>
        <end position="75"/>
    </location>
</feature>
<keyword evidence="2" id="KW-1133">Transmembrane helix</keyword>
<comment type="caution">
    <text evidence="4">The sequence shown here is derived from an EMBL/GenBank/DDBJ whole genome shotgun (WGS) entry which is preliminary data.</text>
</comment>
<dbReference type="Pfam" id="PF26449">
    <property type="entry name" value="DUF8128"/>
    <property type="match status" value="1"/>
</dbReference>
<keyword evidence="2" id="KW-0812">Transmembrane</keyword>
<keyword evidence="2" id="KW-0472">Membrane</keyword>
<dbReference type="AlphaFoldDB" id="A0A1F6BXZ6"/>
<proteinExistence type="predicted"/>